<dbReference type="EMBL" id="JAFKOQ010000242">
    <property type="protein sequence ID" value="MBN8124800.1"/>
    <property type="molecule type" value="Genomic_DNA"/>
</dbReference>
<dbReference type="RefSeq" id="WP_206623321.1">
    <property type="nucleotide sequence ID" value="NZ_JAFKOQ010000242.1"/>
</dbReference>
<protein>
    <submittedName>
        <fullName evidence="1">Uncharacterized protein</fullName>
    </submittedName>
</protein>
<proteinExistence type="predicted"/>
<dbReference type="AlphaFoldDB" id="A0AAW4HI61"/>
<gene>
    <name evidence="1" type="ORF">J0J18_24215</name>
</gene>
<organism evidence="1 2">
    <name type="scientific">Vibrio vulnificus</name>
    <dbReference type="NCBI Taxonomy" id="672"/>
    <lineage>
        <taxon>Bacteria</taxon>
        <taxon>Pseudomonadati</taxon>
        <taxon>Pseudomonadota</taxon>
        <taxon>Gammaproteobacteria</taxon>
        <taxon>Vibrionales</taxon>
        <taxon>Vibrionaceae</taxon>
        <taxon>Vibrio</taxon>
    </lineage>
</organism>
<dbReference type="Proteomes" id="UP000664056">
    <property type="component" value="Unassembled WGS sequence"/>
</dbReference>
<reference evidence="1" key="1">
    <citation type="submission" date="2021-03" db="EMBL/GenBank/DDBJ databases">
        <title>Study of the foodborne Vibrio vulnificus isolates from China.</title>
        <authorList>
            <person name="Zheng Z."/>
            <person name="Ye L."/>
        </authorList>
    </citation>
    <scope>NUCLEOTIDE SEQUENCE</scope>
    <source>
        <strain evidence="1">Vv1582</strain>
    </source>
</reference>
<feature type="non-terminal residue" evidence="1">
    <location>
        <position position="79"/>
    </location>
</feature>
<evidence type="ECO:0000313" key="2">
    <source>
        <dbReference type="Proteomes" id="UP000664056"/>
    </source>
</evidence>
<sequence>MSLANFVKAFKPQTSSIDVLPPNDVMMPCENAISIAQKAKPLKAKPRAPQHAFIYKRYAPKHTPQKKHECQCGHKVSKP</sequence>
<accession>A0AAW4HI61</accession>
<evidence type="ECO:0000313" key="1">
    <source>
        <dbReference type="EMBL" id="MBN8124800.1"/>
    </source>
</evidence>
<name>A0AAW4HI61_VIBVL</name>
<comment type="caution">
    <text evidence="1">The sequence shown here is derived from an EMBL/GenBank/DDBJ whole genome shotgun (WGS) entry which is preliminary data.</text>
</comment>